<keyword evidence="1" id="KW-0472">Membrane</keyword>
<comment type="caution">
    <text evidence="2">The sequence shown here is derived from an EMBL/GenBank/DDBJ whole genome shotgun (WGS) entry which is preliminary data.</text>
</comment>
<proteinExistence type="predicted"/>
<evidence type="ECO:0000313" key="3">
    <source>
        <dbReference type="Proteomes" id="UP000030021"/>
    </source>
</evidence>
<reference evidence="2 3" key="1">
    <citation type="submission" date="2013-01" db="EMBL/GenBank/DDBJ databases">
        <authorList>
            <person name="Fiebig A."/>
            <person name="Goeker M."/>
            <person name="Klenk H.-P.P."/>
        </authorList>
    </citation>
    <scope>NUCLEOTIDE SEQUENCE [LARGE SCALE GENOMIC DNA]</scope>
    <source>
        <strain evidence="2 3">DSM 17069</strain>
    </source>
</reference>
<dbReference type="OrthoDB" id="7862519at2"/>
<dbReference type="HOGENOM" id="CLU_114544_0_0_5"/>
<dbReference type="PATRIC" id="fig|1288298.3.peg.3153"/>
<dbReference type="RefSeq" id="WP_037268889.1">
    <property type="nucleotide sequence ID" value="NZ_KN293975.1"/>
</dbReference>
<feature type="transmembrane region" description="Helical" evidence="1">
    <location>
        <begin position="18"/>
        <end position="36"/>
    </location>
</feature>
<keyword evidence="1" id="KW-0812">Transmembrane</keyword>
<dbReference type="eggNOG" id="ENOG5032RXY">
    <property type="taxonomic scope" value="Bacteria"/>
</dbReference>
<accession>A0A0A0HL66</accession>
<evidence type="ECO:0000313" key="2">
    <source>
        <dbReference type="EMBL" id="KGM86848.1"/>
    </source>
</evidence>
<name>A0A0A0HL66_9RHOB</name>
<dbReference type="AlphaFoldDB" id="A0A0A0HL66"/>
<keyword evidence="1" id="KW-1133">Transmembrane helix</keyword>
<dbReference type="Proteomes" id="UP000030021">
    <property type="component" value="Unassembled WGS sequence"/>
</dbReference>
<dbReference type="STRING" id="215743.ROSMUCSMR3_00951"/>
<sequence length="159" mass="17189">MQDEEVLAALGASAGRRILGVGSVAGLGLTLLYLALVQSPSLGWQVFMVGFGATCVFLAERMWRATAQWLVLTRDGLRDNTGRMIAPVAQIRSVDRGVFAFKPSNGFRILLTEKAPAVWQPGLWWRVGRSVGVGGVTSGTPAKFMAEQIQDLLARQSQD</sequence>
<evidence type="ECO:0000256" key="1">
    <source>
        <dbReference type="SAM" id="Phobius"/>
    </source>
</evidence>
<organism evidence="2 3">
    <name type="scientific">Roseovarius mucosus DSM 17069</name>
    <dbReference type="NCBI Taxonomy" id="1288298"/>
    <lineage>
        <taxon>Bacteria</taxon>
        <taxon>Pseudomonadati</taxon>
        <taxon>Pseudomonadota</taxon>
        <taxon>Alphaproteobacteria</taxon>
        <taxon>Rhodobacterales</taxon>
        <taxon>Roseobacteraceae</taxon>
        <taxon>Roseovarius</taxon>
    </lineage>
</organism>
<feature type="transmembrane region" description="Helical" evidence="1">
    <location>
        <begin position="42"/>
        <end position="59"/>
    </location>
</feature>
<gene>
    <name evidence="2" type="ORF">rosmuc_03146</name>
</gene>
<protein>
    <submittedName>
        <fullName evidence="2">Uncharacterized protein</fullName>
    </submittedName>
</protein>
<dbReference type="EMBL" id="AONH01000016">
    <property type="protein sequence ID" value="KGM86848.1"/>
    <property type="molecule type" value="Genomic_DNA"/>
</dbReference>